<keyword evidence="4" id="KW-1185">Reference proteome</keyword>
<evidence type="ECO:0000259" key="2">
    <source>
        <dbReference type="Pfam" id="PF23359"/>
    </source>
</evidence>
<feature type="domain" description="Lsr2 DNA-binding" evidence="2">
    <location>
        <begin position="103"/>
        <end position="129"/>
    </location>
</feature>
<comment type="caution">
    <text evidence="3">The sequence shown here is derived from an EMBL/GenBank/DDBJ whole genome shotgun (WGS) entry which is preliminary data.</text>
</comment>
<evidence type="ECO:0000256" key="1">
    <source>
        <dbReference type="ARBA" id="ARBA00023125"/>
    </source>
</evidence>
<dbReference type="Gene3D" id="4.10.320.10">
    <property type="entry name" value="E3-binding domain"/>
    <property type="match status" value="1"/>
</dbReference>
<name>A0A318H830_9MYCO</name>
<organism evidence="3 4">
    <name type="scientific">Mycolicibacterium moriokaense</name>
    <dbReference type="NCBI Taxonomy" id="39691"/>
    <lineage>
        <taxon>Bacteria</taxon>
        <taxon>Bacillati</taxon>
        <taxon>Actinomycetota</taxon>
        <taxon>Actinomycetes</taxon>
        <taxon>Mycobacteriales</taxon>
        <taxon>Mycobacteriaceae</taxon>
        <taxon>Mycolicibacterium</taxon>
    </lineage>
</organism>
<evidence type="ECO:0000313" key="3">
    <source>
        <dbReference type="EMBL" id="PXX01587.1"/>
    </source>
</evidence>
<accession>A0A318H830</accession>
<dbReference type="InterPro" id="IPR055370">
    <property type="entry name" value="Lsr2_DNA-bd"/>
</dbReference>
<protein>
    <submittedName>
        <fullName evidence="3">Lsr2 protein</fullName>
    </submittedName>
</protein>
<dbReference type="GO" id="GO:0003677">
    <property type="term" value="F:DNA binding"/>
    <property type="evidence" value="ECO:0007669"/>
    <property type="project" value="UniProtKB-KW"/>
</dbReference>
<evidence type="ECO:0000313" key="4">
    <source>
        <dbReference type="Proteomes" id="UP000247781"/>
    </source>
</evidence>
<dbReference type="Pfam" id="PF23359">
    <property type="entry name" value="Lsr2_DNA-bd"/>
    <property type="match status" value="1"/>
</dbReference>
<sequence>MADLAALPHAAVVVEDRYSAVFKLDRVRPALVADGHAELAIRWPTVPTLFCETRGLAEEWTYRHLAAAHAWAITEHPALQRISPGNKTLDVTDLDQAPAAPEPATAEVRAWARSVGLLVPDRGRLRPEIWQGSRDEHADRH</sequence>
<reference evidence="4" key="1">
    <citation type="submission" date="2018-05" db="EMBL/GenBank/DDBJ databases">
        <authorList>
            <person name="Deangelis K."/>
            <person name="Huntemann M."/>
            <person name="Clum A."/>
            <person name="Pillay M."/>
            <person name="Palaniappan K."/>
            <person name="Varghese N."/>
            <person name="Mikhailova N."/>
            <person name="Stamatis D."/>
            <person name="Reddy T."/>
            <person name="Daum C."/>
            <person name="Shapiro N."/>
            <person name="Ivanova N."/>
            <person name="Kyrpides N."/>
            <person name="Woyke T."/>
        </authorList>
    </citation>
    <scope>NUCLEOTIDE SEQUENCE [LARGE SCALE GENOMIC DNA]</scope>
    <source>
        <strain evidence="4">GAS496</strain>
    </source>
</reference>
<proteinExistence type="predicted"/>
<dbReference type="OrthoDB" id="9776021at2"/>
<dbReference type="Proteomes" id="UP000247781">
    <property type="component" value="Unassembled WGS sequence"/>
</dbReference>
<dbReference type="AlphaFoldDB" id="A0A318H830"/>
<gene>
    <name evidence="3" type="ORF">C8E89_12873</name>
</gene>
<dbReference type="GO" id="GO:0016746">
    <property type="term" value="F:acyltransferase activity"/>
    <property type="evidence" value="ECO:0007669"/>
    <property type="project" value="InterPro"/>
</dbReference>
<keyword evidence="1" id="KW-0238">DNA-binding</keyword>
<dbReference type="InterPro" id="IPR036625">
    <property type="entry name" value="E3-bd_dom_sf"/>
</dbReference>
<dbReference type="EMBL" id="QJJU01000028">
    <property type="protein sequence ID" value="PXX01587.1"/>
    <property type="molecule type" value="Genomic_DNA"/>
</dbReference>
<reference evidence="3 4" key="2">
    <citation type="submission" date="2018-06" db="EMBL/GenBank/DDBJ databases">
        <title>Sequencing of bacterial isolates from soil warming experiment in Harvard Forest, Massachusetts, USA.</title>
        <authorList>
            <person name="Deangelis K.PhD."/>
        </authorList>
    </citation>
    <scope>NUCLEOTIDE SEQUENCE [LARGE SCALE GENOMIC DNA]</scope>
    <source>
        <strain evidence="3 4">GAS496</strain>
    </source>
</reference>